<dbReference type="Proteomes" id="UP000267049">
    <property type="component" value="Unassembled WGS sequence"/>
</dbReference>
<comment type="caution">
    <text evidence="2">The sequence shown here is derived from an EMBL/GenBank/DDBJ whole genome shotgun (WGS) entry which is preliminary data.</text>
</comment>
<feature type="region of interest" description="Disordered" evidence="1">
    <location>
        <begin position="1"/>
        <end position="33"/>
    </location>
</feature>
<sequence>MPREPLPVETRRPPPAVMPPGQSPDPPTPEAQRGALDARLRAEPVSASWARFNEAQVRSALGEHLLAAGIEAPLDQRVECRTTLCRIDVHTRDGEIADATEVQLLQGISDGLANTRIFRQPRKDGTVALVIYASGGGL</sequence>
<organism evidence="2 3">
    <name type="scientific">Montanilutibacter psychrotolerans</name>
    <dbReference type="NCBI Taxonomy" id="1327343"/>
    <lineage>
        <taxon>Bacteria</taxon>
        <taxon>Pseudomonadati</taxon>
        <taxon>Pseudomonadota</taxon>
        <taxon>Gammaproteobacteria</taxon>
        <taxon>Lysobacterales</taxon>
        <taxon>Lysobacteraceae</taxon>
        <taxon>Montanilutibacter</taxon>
    </lineage>
</organism>
<name>A0A3M8SUB3_9GAMM</name>
<reference evidence="2 3" key="1">
    <citation type="submission" date="2018-11" db="EMBL/GenBank/DDBJ databases">
        <title>Lysobacter cryohumiis sp. nov., isolated from soil in the Tianshan Mountains, Xinjiang, China.</title>
        <authorList>
            <person name="Luo Y."/>
            <person name="Sheng H."/>
        </authorList>
    </citation>
    <scope>NUCLEOTIDE SEQUENCE [LARGE SCALE GENOMIC DNA]</scope>
    <source>
        <strain evidence="2 3">ZS60</strain>
    </source>
</reference>
<dbReference type="EMBL" id="RIBS01000006">
    <property type="protein sequence ID" value="RNF82824.1"/>
    <property type="molecule type" value="Genomic_DNA"/>
</dbReference>
<keyword evidence="3" id="KW-1185">Reference proteome</keyword>
<protein>
    <submittedName>
        <fullName evidence="2">Uncharacterized protein</fullName>
    </submittedName>
</protein>
<evidence type="ECO:0000313" key="3">
    <source>
        <dbReference type="Proteomes" id="UP000267049"/>
    </source>
</evidence>
<gene>
    <name evidence="2" type="ORF">EER27_13005</name>
</gene>
<dbReference type="AlphaFoldDB" id="A0A3M8SUB3"/>
<feature type="compositionally biased region" description="Pro residues" evidence="1">
    <location>
        <begin position="13"/>
        <end position="29"/>
    </location>
</feature>
<evidence type="ECO:0000313" key="2">
    <source>
        <dbReference type="EMBL" id="RNF82824.1"/>
    </source>
</evidence>
<proteinExistence type="predicted"/>
<evidence type="ECO:0000256" key="1">
    <source>
        <dbReference type="SAM" id="MobiDB-lite"/>
    </source>
</evidence>
<accession>A0A3M8SUB3</accession>